<name>A0A7J7DK42_TRIWF</name>
<feature type="transmembrane region" description="Helical" evidence="2">
    <location>
        <begin position="7"/>
        <end position="27"/>
    </location>
</feature>
<dbReference type="GO" id="GO:0051015">
    <property type="term" value="F:actin filament binding"/>
    <property type="evidence" value="ECO:0007669"/>
    <property type="project" value="InterPro"/>
</dbReference>
<reference evidence="3 4" key="1">
    <citation type="journal article" date="2020" name="Nat. Commun.">
        <title>Genome of Tripterygium wilfordii and identification of cytochrome P450 involved in triptolide biosynthesis.</title>
        <authorList>
            <person name="Tu L."/>
            <person name="Su P."/>
            <person name="Zhang Z."/>
            <person name="Gao L."/>
            <person name="Wang J."/>
            <person name="Hu T."/>
            <person name="Zhou J."/>
            <person name="Zhang Y."/>
            <person name="Zhao Y."/>
            <person name="Liu Y."/>
            <person name="Song Y."/>
            <person name="Tong Y."/>
            <person name="Lu Y."/>
            <person name="Yang J."/>
            <person name="Xu C."/>
            <person name="Jia M."/>
            <person name="Peters R.J."/>
            <person name="Huang L."/>
            <person name="Gao W."/>
        </authorList>
    </citation>
    <scope>NUCLEOTIDE SEQUENCE [LARGE SCALE GENOMIC DNA]</scope>
    <source>
        <strain evidence="4">cv. XIE 37</strain>
        <tissue evidence="3">Leaf</tissue>
    </source>
</reference>
<feature type="region of interest" description="Disordered" evidence="1">
    <location>
        <begin position="233"/>
        <end position="336"/>
    </location>
</feature>
<feature type="compositionally biased region" description="Polar residues" evidence="1">
    <location>
        <begin position="306"/>
        <end position="318"/>
    </location>
</feature>
<evidence type="ECO:0000256" key="1">
    <source>
        <dbReference type="SAM" id="MobiDB-lite"/>
    </source>
</evidence>
<dbReference type="Proteomes" id="UP000593562">
    <property type="component" value="Unassembled WGS sequence"/>
</dbReference>
<evidence type="ECO:0000313" key="3">
    <source>
        <dbReference type="EMBL" id="KAF5746649.1"/>
    </source>
</evidence>
<keyword evidence="2" id="KW-0472">Membrane</keyword>
<feature type="compositionally biased region" description="Low complexity" evidence="1">
    <location>
        <begin position="257"/>
        <end position="270"/>
    </location>
</feature>
<dbReference type="PANTHER" id="PTHR23213">
    <property type="entry name" value="FORMIN-RELATED"/>
    <property type="match status" value="1"/>
</dbReference>
<keyword evidence="2" id="KW-1133">Transmembrane helix</keyword>
<keyword evidence="4" id="KW-1185">Reference proteome</keyword>
<accession>A0A7J7DK42</accession>
<dbReference type="PANTHER" id="PTHR23213:SF354">
    <property type="entry name" value="FORMIN-LIKE PROTEIN 4"/>
    <property type="match status" value="1"/>
</dbReference>
<dbReference type="EMBL" id="JAAARO010000006">
    <property type="protein sequence ID" value="KAF5746649.1"/>
    <property type="molecule type" value="Genomic_DNA"/>
</dbReference>
<organism evidence="3 4">
    <name type="scientific">Tripterygium wilfordii</name>
    <name type="common">Thunder God vine</name>
    <dbReference type="NCBI Taxonomy" id="458696"/>
    <lineage>
        <taxon>Eukaryota</taxon>
        <taxon>Viridiplantae</taxon>
        <taxon>Streptophyta</taxon>
        <taxon>Embryophyta</taxon>
        <taxon>Tracheophyta</taxon>
        <taxon>Spermatophyta</taxon>
        <taxon>Magnoliopsida</taxon>
        <taxon>eudicotyledons</taxon>
        <taxon>Gunneridae</taxon>
        <taxon>Pentapetalae</taxon>
        <taxon>rosids</taxon>
        <taxon>fabids</taxon>
        <taxon>Celastrales</taxon>
        <taxon>Celastraceae</taxon>
        <taxon>Tripterygium</taxon>
    </lineage>
</organism>
<dbReference type="GO" id="GO:0045010">
    <property type="term" value="P:actin nucleation"/>
    <property type="evidence" value="ECO:0007669"/>
    <property type="project" value="InterPro"/>
</dbReference>
<dbReference type="AlphaFoldDB" id="A0A7J7DK42"/>
<dbReference type="InterPro" id="IPR027643">
    <property type="entry name" value="Formin-like_plant"/>
</dbReference>
<feature type="transmembrane region" description="Helical" evidence="2">
    <location>
        <begin position="85"/>
        <end position="107"/>
    </location>
</feature>
<proteinExistence type="predicted"/>
<feature type="region of interest" description="Disordered" evidence="1">
    <location>
        <begin position="165"/>
        <end position="188"/>
    </location>
</feature>
<evidence type="ECO:0000313" key="4">
    <source>
        <dbReference type="Proteomes" id="UP000593562"/>
    </source>
</evidence>
<evidence type="ECO:0000256" key="2">
    <source>
        <dbReference type="SAM" id="Phobius"/>
    </source>
</evidence>
<comment type="caution">
    <text evidence="3">The sequence shown here is derived from an EMBL/GenBank/DDBJ whole genome shotgun (WGS) entry which is preliminary data.</text>
</comment>
<sequence length="336" mass="36484">MAVQLQPWFISVLLLVCCFFFFIPFSFCQLNSPVNIETFYPFPIPSPAPPSITPSNTQIFPPPPPLAPLPVAKQDSTSNRAIAKAVAATAASTFVVSAVLFFVIRAVTRRGETGSSRTQAVIVGGGDEFRRFDANVKGLIVDENGLDVLYWKKLELDNHRNSSFQKSVFHSPKHSGEKEEEGEEEVIHGGNQRIQEIPLIHGRSSTSYNKIAPEVDDRSRITAPSAEIFVQAIQKPPSPHPPRPVPSKSMPPPLPPVASKSMMSVPKNQSPAPPPPPPPVPAKKNPALPPPPPRAITSKPPLVRKSLQSAIKVRNSSIREGMAGSGTDQVQLKPLH</sequence>
<gene>
    <name evidence="3" type="ORF">HS088_TW06G00820</name>
</gene>
<feature type="compositionally biased region" description="Pro residues" evidence="1">
    <location>
        <begin position="271"/>
        <end position="294"/>
    </location>
</feature>
<feature type="compositionally biased region" description="Pro residues" evidence="1">
    <location>
        <begin position="236"/>
        <end position="256"/>
    </location>
</feature>
<keyword evidence="2" id="KW-0812">Transmembrane</keyword>
<protein>
    <submittedName>
        <fullName evidence="3">Uncharacterized protein</fullName>
    </submittedName>
</protein>
<dbReference type="InParanoid" id="A0A7J7DK42"/>